<reference evidence="1" key="1">
    <citation type="submission" date="2021-05" db="EMBL/GenBank/DDBJ databases">
        <authorList>
            <person name="Pan Q."/>
            <person name="Jouanno E."/>
            <person name="Zahm M."/>
            <person name="Klopp C."/>
            <person name="Cabau C."/>
            <person name="Louis A."/>
            <person name="Berthelot C."/>
            <person name="Parey E."/>
            <person name="Roest Crollius H."/>
            <person name="Montfort J."/>
            <person name="Robinson-Rechavi M."/>
            <person name="Bouchez O."/>
            <person name="Lampietro C."/>
            <person name="Lopez Roques C."/>
            <person name="Donnadieu C."/>
            <person name="Postlethwait J."/>
            <person name="Bobe J."/>
            <person name="Dillon D."/>
            <person name="Chandos A."/>
            <person name="von Hippel F."/>
            <person name="Guiguen Y."/>
        </authorList>
    </citation>
    <scope>NUCLEOTIDE SEQUENCE</scope>
    <source>
        <strain evidence="1">YG-Jan2019</strain>
    </source>
</reference>
<organism evidence="1 2">
    <name type="scientific">Dallia pectoralis</name>
    <name type="common">Alaska blackfish</name>
    <dbReference type="NCBI Taxonomy" id="75939"/>
    <lineage>
        <taxon>Eukaryota</taxon>
        <taxon>Metazoa</taxon>
        <taxon>Chordata</taxon>
        <taxon>Craniata</taxon>
        <taxon>Vertebrata</taxon>
        <taxon>Euteleostomi</taxon>
        <taxon>Actinopterygii</taxon>
        <taxon>Neopterygii</taxon>
        <taxon>Teleostei</taxon>
        <taxon>Protacanthopterygii</taxon>
        <taxon>Esociformes</taxon>
        <taxon>Umbridae</taxon>
        <taxon>Dallia</taxon>
    </lineage>
</organism>
<sequence>MTAPNSYDVIVIGGGISGLSAAKLLRENGLSPVVLEARDRVGGRTFTVQNAQTKWVDLGGAYVGPTQNRIFRLAKEYGVKTYKVNEQESLVHYVKGKSYPFTGSFPPMWNPFALMDFNNLWRKMDEMGKEIPREAPWRAPHAEEWDKMTMKELFDQICWTSSARRFATLFVNVNVTSEPHEVSALWFLWYLKQCGGTMRIFSTTNGGQERKFVGGSSQISECMARELGDRVKLESPVCSIDQTGDSVLVKTINEETYKAKYVIVATPPGLNLKMHFTPELPPLRNQLIHRVPMGSVIKCMVYYKENFWRKKGYCGTMVIEEEEAPIGLTLDDTKPDGSVPAIMGFILARKCRKLCELTREERKKRICEIYSRVLGSEEALHPVHYEEKNWCEEEYSGGCYTAYFPPGILTQYGRVLREPVGRLYFAGTETATEWSGYMEGAVQAGERAAREVLCNLGRIHQSQIWQTEPQSLEVPAIPFATTFWERNLPSVGGFINFLGVASVLSVASAAGFMAYHKGVFTRS</sequence>
<accession>A0ACC2GM31</accession>
<dbReference type="EMBL" id="CM055738">
    <property type="protein sequence ID" value="KAJ8004682.1"/>
    <property type="molecule type" value="Genomic_DNA"/>
</dbReference>
<keyword evidence="2" id="KW-1185">Reference proteome</keyword>
<proteinExistence type="predicted"/>
<evidence type="ECO:0000313" key="1">
    <source>
        <dbReference type="EMBL" id="KAJ8004682.1"/>
    </source>
</evidence>
<gene>
    <name evidence="1" type="ORF">DPEC_G00138850</name>
</gene>
<evidence type="ECO:0000313" key="2">
    <source>
        <dbReference type="Proteomes" id="UP001157502"/>
    </source>
</evidence>
<comment type="caution">
    <text evidence="1">The sequence shown here is derived from an EMBL/GenBank/DDBJ whole genome shotgun (WGS) entry which is preliminary data.</text>
</comment>
<name>A0ACC2GM31_DALPE</name>
<dbReference type="Proteomes" id="UP001157502">
    <property type="component" value="Chromosome 11"/>
</dbReference>
<protein>
    <submittedName>
        <fullName evidence="1">Uncharacterized protein</fullName>
    </submittedName>
</protein>